<protein>
    <recommendedName>
        <fullName evidence="1">Reverse transcriptase zinc-binding domain-containing protein</fullName>
    </recommendedName>
</protein>
<keyword evidence="3" id="KW-1185">Reference proteome</keyword>
<dbReference type="Pfam" id="PF13966">
    <property type="entry name" value="zf-RVT"/>
    <property type="match status" value="1"/>
</dbReference>
<accession>B9SSL7</accession>
<proteinExistence type="predicted"/>
<dbReference type="InterPro" id="IPR026960">
    <property type="entry name" value="RVT-Znf"/>
</dbReference>
<sequence length="133" mass="15480">MHVPDKIDVFLWKILSNALSIGSLLVQRLAVDGTCQRCGAWETSGHLFFLCPFAQYVWRISSLSIIPSVFHVTSITLVWDHLCATLWSFQLDQEPYKIIAHTLWQHWKARNKFVFDNHWLQETDIISQAPKDI</sequence>
<dbReference type="AlphaFoldDB" id="B9SSL7"/>
<evidence type="ECO:0000259" key="1">
    <source>
        <dbReference type="Pfam" id="PF13966"/>
    </source>
</evidence>
<organism evidence="2 3">
    <name type="scientific">Ricinus communis</name>
    <name type="common">Castor bean</name>
    <dbReference type="NCBI Taxonomy" id="3988"/>
    <lineage>
        <taxon>Eukaryota</taxon>
        <taxon>Viridiplantae</taxon>
        <taxon>Streptophyta</taxon>
        <taxon>Embryophyta</taxon>
        <taxon>Tracheophyta</taxon>
        <taxon>Spermatophyta</taxon>
        <taxon>Magnoliopsida</taxon>
        <taxon>eudicotyledons</taxon>
        <taxon>Gunneridae</taxon>
        <taxon>Pentapetalae</taxon>
        <taxon>rosids</taxon>
        <taxon>fabids</taxon>
        <taxon>Malpighiales</taxon>
        <taxon>Euphorbiaceae</taxon>
        <taxon>Acalyphoideae</taxon>
        <taxon>Acalypheae</taxon>
        <taxon>Ricinus</taxon>
    </lineage>
</organism>
<dbReference type="EMBL" id="EQ974115">
    <property type="protein sequence ID" value="EEF33405.1"/>
    <property type="molecule type" value="Genomic_DNA"/>
</dbReference>
<feature type="domain" description="Reverse transcriptase zinc-binding" evidence="1">
    <location>
        <begin position="2"/>
        <end position="58"/>
    </location>
</feature>
<dbReference type="InParanoid" id="B9SSL7"/>
<reference evidence="3" key="1">
    <citation type="journal article" date="2010" name="Nat. Biotechnol.">
        <title>Draft genome sequence of the oilseed species Ricinus communis.</title>
        <authorList>
            <person name="Chan A.P."/>
            <person name="Crabtree J."/>
            <person name="Zhao Q."/>
            <person name="Lorenzi H."/>
            <person name="Orvis J."/>
            <person name="Puiu D."/>
            <person name="Melake-Berhan A."/>
            <person name="Jones K.M."/>
            <person name="Redman J."/>
            <person name="Chen G."/>
            <person name="Cahoon E.B."/>
            <person name="Gedil M."/>
            <person name="Stanke M."/>
            <person name="Haas B.J."/>
            <person name="Wortman J.R."/>
            <person name="Fraser-Liggett C.M."/>
            <person name="Ravel J."/>
            <person name="Rabinowicz P.D."/>
        </authorList>
    </citation>
    <scope>NUCLEOTIDE SEQUENCE [LARGE SCALE GENOMIC DNA]</scope>
    <source>
        <strain evidence="3">cv. Hale</strain>
    </source>
</reference>
<dbReference type="eggNOG" id="KOG1075">
    <property type="taxonomic scope" value="Eukaryota"/>
</dbReference>
<evidence type="ECO:0000313" key="2">
    <source>
        <dbReference type="EMBL" id="EEF33405.1"/>
    </source>
</evidence>
<gene>
    <name evidence="2" type="ORF">RCOM_0985480</name>
</gene>
<name>B9SSL7_RICCO</name>
<evidence type="ECO:0000313" key="3">
    <source>
        <dbReference type="Proteomes" id="UP000008311"/>
    </source>
</evidence>
<dbReference type="Proteomes" id="UP000008311">
    <property type="component" value="Unassembled WGS sequence"/>
</dbReference>